<evidence type="ECO:0000256" key="7">
    <source>
        <dbReference type="SAM" id="Phobius"/>
    </source>
</evidence>
<keyword evidence="8" id="KW-0378">Hydrolase</keyword>
<dbReference type="Gene3D" id="2.10.109.10">
    <property type="entry name" value="Umud Fragment, subunit A"/>
    <property type="match status" value="1"/>
</dbReference>
<proteinExistence type="predicted"/>
<keyword evidence="2 7" id="KW-0812">Transmembrane</keyword>
<organism evidence="8 9">
    <name type="scientific">Tessaracoccus rhinocerotis</name>
    <dbReference type="NCBI Taxonomy" id="1689449"/>
    <lineage>
        <taxon>Bacteria</taxon>
        <taxon>Bacillati</taxon>
        <taxon>Actinomycetota</taxon>
        <taxon>Actinomycetes</taxon>
        <taxon>Propionibacteriales</taxon>
        <taxon>Propionibacteriaceae</taxon>
        <taxon>Tessaracoccus</taxon>
    </lineage>
</organism>
<dbReference type="InterPro" id="IPR019533">
    <property type="entry name" value="Peptidase_S26"/>
</dbReference>
<evidence type="ECO:0000256" key="6">
    <source>
        <dbReference type="SAM" id="MobiDB-lite"/>
    </source>
</evidence>
<dbReference type="InterPro" id="IPR001733">
    <property type="entry name" value="Peptidase_S26B"/>
</dbReference>
<feature type="transmembrane region" description="Helical" evidence="7">
    <location>
        <begin position="119"/>
        <end position="141"/>
    </location>
</feature>
<dbReference type="PANTHER" id="PTHR10806:SF6">
    <property type="entry name" value="SIGNAL PEPTIDASE COMPLEX CATALYTIC SUBUNIT SEC11"/>
    <property type="match status" value="1"/>
</dbReference>
<dbReference type="NCBIfam" id="TIGR02228">
    <property type="entry name" value="sigpep_I_arch"/>
    <property type="match status" value="1"/>
</dbReference>
<dbReference type="GO" id="GO:0016020">
    <property type="term" value="C:membrane"/>
    <property type="evidence" value="ECO:0007669"/>
    <property type="project" value="UniProtKB-SubCell"/>
</dbReference>
<evidence type="ECO:0000256" key="2">
    <source>
        <dbReference type="ARBA" id="ARBA00022692"/>
    </source>
</evidence>
<sequence>MIVVPFATGSQTYVVLTGSMAPGYPPGTLVVVRPHDFGALRVGDVVTYQLTSGQPEVVTHRIVALTSDQQGERLLITRGDANDLDDPEPVREVQVRGKLFYAVPYAGFLANALQTNRGAAVNILAVALIGYGSITVVRGVLGRRREPHDATGSPEAAGTRVAAKVEADARGTE</sequence>
<dbReference type="EC" id="3.4.21.89" evidence="5"/>
<evidence type="ECO:0000256" key="5">
    <source>
        <dbReference type="NCBIfam" id="TIGR02228"/>
    </source>
</evidence>
<keyword evidence="3 7" id="KW-1133">Transmembrane helix</keyword>
<feature type="region of interest" description="Disordered" evidence="6">
    <location>
        <begin position="145"/>
        <end position="173"/>
    </location>
</feature>
<comment type="subcellular location">
    <subcellularLocation>
        <location evidence="1">Membrane</location>
    </subcellularLocation>
</comment>
<gene>
    <name evidence="8" type="ORF">FOJ82_10310</name>
</gene>
<feature type="compositionally biased region" description="Basic and acidic residues" evidence="6">
    <location>
        <begin position="163"/>
        <end position="173"/>
    </location>
</feature>
<reference evidence="8 9" key="1">
    <citation type="submission" date="2019-07" db="EMBL/GenBank/DDBJ databases">
        <authorList>
            <person name="Zhou L.-Y."/>
        </authorList>
    </citation>
    <scope>NUCLEOTIDE SEQUENCE [LARGE SCALE GENOMIC DNA]</scope>
    <source>
        <strain evidence="8 9">YIM 101269</strain>
    </source>
</reference>
<dbReference type="OrthoDB" id="3178064at2"/>
<protein>
    <recommendedName>
        <fullName evidence="5">Signal peptidase I</fullName>
        <ecNumber evidence="5">3.4.21.89</ecNumber>
    </recommendedName>
</protein>
<name>A0A553JZM8_9ACTN</name>
<dbReference type="GO" id="GO:0006465">
    <property type="term" value="P:signal peptide processing"/>
    <property type="evidence" value="ECO:0007669"/>
    <property type="project" value="UniProtKB-UniRule"/>
</dbReference>
<dbReference type="SUPFAM" id="SSF51306">
    <property type="entry name" value="LexA/Signal peptidase"/>
    <property type="match status" value="1"/>
</dbReference>
<dbReference type="Proteomes" id="UP000317638">
    <property type="component" value="Unassembled WGS sequence"/>
</dbReference>
<dbReference type="EMBL" id="VKKG01000004">
    <property type="protein sequence ID" value="TRY17918.1"/>
    <property type="molecule type" value="Genomic_DNA"/>
</dbReference>
<dbReference type="GO" id="GO:0009003">
    <property type="term" value="F:signal peptidase activity"/>
    <property type="evidence" value="ECO:0007669"/>
    <property type="project" value="UniProtKB-EC"/>
</dbReference>
<keyword evidence="9" id="KW-1185">Reference proteome</keyword>
<dbReference type="PANTHER" id="PTHR10806">
    <property type="entry name" value="SIGNAL PEPTIDASE COMPLEX CATALYTIC SUBUNIT SEC11"/>
    <property type="match status" value="1"/>
</dbReference>
<dbReference type="InterPro" id="IPR036286">
    <property type="entry name" value="LexA/Signal_pep-like_sf"/>
</dbReference>
<dbReference type="GO" id="GO:0004252">
    <property type="term" value="F:serine-type endopeptidase activity"/>
    <property type="evidence" value="ECO:0007669"/>
    <property type="project" value="UniProtKB-UniRule"/>
</dbReference>
<evidence type="ECO:0000313" key="8">
    <source>
        <dbReference type="EMBL" id="TRY17918.1"/>
    </source>
</evidence>
<comment type="caution">
    <text evidence="8">The sequence shown here is derived from an EMBL/GenBank/DDBJ whole genome shotgun (WGS) entry which is preliminary data.</text>
</comment>
<evidence type="ECO:0000256" key="3">
    <source>
        <dbReference type="ARBA" id="ARBA00022989"/>
    </source>
</evidence>
<dbReference type="AlphaFoldDB" id="A0A553JZM8"/>
<evidence type="ECO:0000256" key="1">
    <source>
        <dbReference type="ARBA" id="ARBA00004370"/>
    </source>
</evidence>
<keyword evidence="4 7" id="KW-0472">Membrane</keyword>
<dbReference type="CDD" id="cd06530">
    <property type="entry name" value="S26_SPase_I"/>
    <property type="match status" value="1"/>
</dbReference>
<evidence type="ECO:0000313" key="9">
    <source>
        <dbReference type="Proteomes" id="UP000317638"/>
    </source>
</evidence>
<accession>A0A553JZM8</accession>
<evidence type="ECO:0000256" key="4">
    <source>
        <dbReference type="ARBA" id="ARBA00023136"/>
    </source>
</evidence>